<name>A0A6A1UM99_9ROSI</name>
<evidence type="ECO:0000313" key="1">
    <source>
        <dbReference type="EMBL" id="KAB1201382.1"/>
    </source>
</evidence>
<protein>
    <submittedName>
        <fullName evidence="1">LINE-1 retrotransposable element ORF2 protein</fullName>
    </submittedName>
</protein>
<dbReference type="OrthoDB" id="1934719at2759"/>
<organism evidence="1 2">
    <name type="scientific">Morella rubra</name>
    <name type="common">Chinese bayberry</name>
    <dbReference type="NCBI Taxonomy" id="262757"/>
    <lineage>
        <taxon>Eukaryota</taxon>
        <taxon>Viridiplantae</taxon>
        <taxon>Streptophyta</taxon>
        <taxon>Embryophyta</taxon>
        <taxon>Tracheophyta</taxon>
        <taxon>Spermatophyta</taxon>
        <taxon>Magnoliopsida</taxon>
        <taxon>eudicotyledons</taxon>
        <taxon>Gunneridae</taxon>
        <taxon>Pentapetalae</taxon>
        <taxon>rosids</taxon>
        <taxon>fabids</taxon>
        <taxon>Fagales</taxon>
        <taxon>Myricaceae</taxon>
        <taxon>Morella</taxon>
    </lineage>
</organism>
<accession>A0A6A1UM99</accession>
<evidence type="ECO:0000313" key="2">
    <source>
        <dbReference type="Proteomes" id="UP000516437"/>
    </source>
</evidence>
<dbReference type="InterPro" id="IPR052343">
    <property type="entry name" value="Retrotransposon-Effector_Assoc"/>
</dbReference>
<gene>
    <name evidence="1" type="ORF">CJ030_MR0G003772</name>
</gene>
<dbReference type="EMBL" id="RXIC02000070">
    <property type="protein sequence ID" value="KAB1201382.1"/>
    <property type="molecule type" value="Genomic_DNA"/>
</dbReference>
<dbReference type="PANTHER" id="PTHR46890:SF48">
    <property type="entry name" value="RNA-DIRECTED DNA POLYMERASE"/>
    <property type="match status" value="1"/>
</dbReference>
<dbReference type="PANTHER" id="PTHR46890">
    <property type="entry name" value="NON-LTR RETROLELEMENT REVERSE TRANSCRIPTASE-LIKE PROTEIN-RELATED"/>
    <property type="match status" value="1"/>
</dbReference>
<dbReference type="AlphaFoldDB" id="A0A6A1UM99"/>
<sequence>MVEELISPMVSGAENRALCTIPSDAEIHCVVKQLGPAKAPGPEGMTASFYQHYWPTVAPAVCGMIRTFFSSGFLLKQLNHSFLALIPKTPNPSLAEHFRPISLCNVSCKIISKLLADRLKVLLPKLISSSQSAFVPGRII</sequence>
<dbReference type="Proteomes" id="UP000516437">
    <property type="component" value="Unassembled WGS sequence"/>
</dbReference>
<keyword evidence="2" id="KW-1185">Reference proteome</keyword>
<comment type="caution">
    <text evidence="1">The sequence shown here is derived from an EMBL/GenBank/DDBJ whole genome shotgun (WGS) entry which is preliminary data.</text>
</comment>
<reference evidence="1 2" key="1">
    <citation type="journal article" date="2019" name="Plant Biotechnol. J.">
        <title>The red bayberry genome and genetic basis of sex determination.</title>
        <authorList>
            <person name="Jia H.M."/>
            <person name="Jia H.J."/>
            <person name="Cai Q.L."/>
            <person name="Wang Y."/>
            <person name="Zhao H.B."/>
            <person name="Yang W.F."/>
            <person name="Wang G.Y."/>
            <person name="Li Y.H."/>
            <person name="Zhan D.L."/>
            <person name="Shen Y.T."/>
            <person name="Niu Q.F."/>
            <person name="Chang L."/>
            <person name="Qiu J."/>
            <person name="Zhao L."/>
            <person name="Xie H.B."/>
            <person name="Fu W.Y."/>
            <person name="Jin J."/>
            <person name="Li X.W."/>
            <person name="Jiao Y."/>
            <person name="Zhou C.C."/>
            <person name="Tu T."/>
            <person name="Chai C.Y."/>
            <person name="Gao J.L."/>
            <person name="Fan L.J."/>
            <person name="van de Weg E."/>
            <person name="Wang J.Y."/>
            <person name="Gao Z.S."/>
        </authorList>
    </citation>
    <scope>NUCLEOTIDE SEQUENCE [LARGE SCALE GENOMIC DNA]</scope>
    <source>
        <tissue evidence="1">Leaves</tissue>
    </source>
</reference>
<proteinExistence type="predicted"/>